<reference evidence="8" key="1">
    <citation type="submission" date="2011-03" db="EMBL/GenBank/DDBJ databases">
        <title>The genome sequence of Vavraia culicis strain floridensis.</title>
        <authorList>
            <consortium name="The Broad Institute Genome Sequencing Platform"/>
            <person name="Cuomo C."/>
            <person name="Becnel J."/>
            <person name="Sanscrainte N."/>
            <person name="Young S.K."/>
            <person name="Zeng Q."/>
            <person name="Gargeya S."/>
            <person name="Fitzgerald M."/>
            <person name="Haas B."/>
            <person name="Abouelleil A."/>
            <person name="Alvarado L."/>
            <person name="Arachchi H.M."/>
            <person name="Berlin A."/>
            <person name="Chapman S.B."/>
            <person name="Gearin G."/>
            <person name="Goldberg J."/>
            <person name="Griggs A."/>
            <person name="Gujja S."/>
            <person name="Hansen M."/>
            <person name="Heiman D."/>
            <person name="Howarth C."/>
            <person name="Larimer J."/>
            <person name="Lui A."/>
            <person name="MacDonald P.J.P."/>
            <person name="McCowen C."/>
            <person name="Montmayeur A."/>
            <person name="Murphy C."/>
            <person name="Neiman D."/>
            <person name="Pearson M."/>
            <person name="Priest M."/>
            <person name="Roberts A."/>
            <person name="Saif S."/>
            <person name="Shea T."/>
            <person name="Sisk P."/>
            <person name="Stolte C."/>
            <person name="Sykes S."/>
            <person name="Wortman J."/>
            <person name="Nusbaum C."/>
            <person name="Birren B."/>
        </authorList>
    </citation>
    <scope>NUCLEOTIDE SEQUENCE [LARGE SCALE GENOMIC DNA]</scope>
    <source>
        <strain evidence="8">floridensis</strain>
    </source>
</reference>
<dbReference type="RefSeq" id="XP_008073249.1">
    <property type="nucleotide sequence ID" value="XM_008075058.1"/>
</dbReference>
<dbReference type="STRING" id="948595.L2GYP1"/>
<dbReference type="Gene3D" id="3.30.230.70">
    <property type="entry name" value="GHMP Kinase, N-terminal domain"/>
    <property type="match status" value="1"/>
</dbReference>
<dbReference type="Pfam" id="PF01138">
    <property type="entry name" value="RNase_PH"/>
    <property type="match status" value="1"/>
</dbReference>
<sequence length="186" mass="20741">MPHLPLMDQAVDCSVGFMKNAMGSSSFTNNDTTVYCHVNILPDIAQRVGAVSCIEVHWNEGTSWSRNKYFADIVGHIFNKIVRDDLRRTFVLELWVCAGVRNTLMCAFNAAVLALIDAGVPLGKMVHAAAFDEQKEGVVLFEDDRTVFVHSFGDVDEHGIKSAENKLTGIRDIMRFRLESKCGFNL</sequence>
<proteinExistence type="inferred from homology"/>
<evidence type="ECO:0000256" key="1">
    <source>
        <dbReference type="ARBA" id="ARBA00004123"/>
    </source>
</evidence>
<dbReference type="InterPro" id="IPR027408">
    <property type="entry name" value="PNPase/RNase_PH_dom_sf"/>
</dbReference>
<dbReference type="GO" id="GO:0005730">
    <property type="term" value="C:nucleolus"/>
    <property type="evidence" value="ECO:0007669"/>
    <property type="project" value="TreeGrafter"/>
</dbReference>
<dbReference type="GO" id="GO:0003723">
    <property type="term" value="F:RNA binding"/>
    <property type="evidence" value="ECO:0007669"/>
    <property type="project" value="TreeGrafter"/>
</dbReference>
<evidence type="ECO:0000259" key="6">
    <source>
        <dbReference type="Pfam" id="PF01138"/>
    </source>
</evidence>
<dbReference type="Proteomes" id="UP000011081">
    <property type="component" value="Unassembled WGS sequence"/>
</dbReference>
<dbReference type="GO" id="GO:0000177">
    <property type="term" value="C:cytoplasmic exosome (RNase complex)"/>
    <property type="evidence" value="ECO:0007669"/>
    <property type="project" value="TreeGrafter"/>
</dbReference>
<dbReference type="PANTHER" id="PTHR11953:SF1">
    <property type="entry name" value="EXOSOME COMPLEX COMPONENT RRP46"/>
    <property type="match status" value="1"/>
</dbReference>
<dbReference type="SUPFAM" id="SSF54211">
    <property type="entry name" value="Ribosomal protein S5 domain 2-like"/>
    <property type="match status" value="1"/>
</dbReference>
<keyword evidence="4" id="KW-0271">Exosome</keyword>
<dbReference type="InterPro" id="IPR001247">
    <property type="entry name" value="ExoRNase_PH_dom1"/>
</dbReference>
<dbReference type="InterPro" id="IPR050080">
    <property type="entry name" value="RNase_PH"/>
</dbReference>
<dbReference type="InParanoid" id="L2GYP1"/>
<dbReference type="GO" id="GO:0000176">
    <property type="term" value="C:nuclear exosome (RNase complex)"/>
    <property type="evidence" value="ECO:0007669"/>
    <property type="project" value="TreeGrafter"/>
</dbReference>
<dbReference type="OMA" id="RDIMRFR"/>
<evidence type="ECO:0000313" key="7">
    <source>
        <dbReference type="EMBL" id="ELA48220.2"/>
    </source>
</evidence>
<dbReference type="GeneID" id="19878151"/>
<organism evidence="7 8">
    <name type="scientific">Vavraia culicis (isolate floridensis)</name>
    <name type="common">Microsporidian parasite</name>
    <dbReference type="NCBI Taxonomy" id="948595"/>
    <lineage>
        <taxon>Eukaryota</taxon>
        <taxon>Fungi</taxon>
        <taxon>Fungi incertae sedis</taxon>
        <taxon>Microsporidia</taxon>
        <taxon>Pleistophoridae</taxon>
        <taxon>Vavraia</taxon>
    </lineage>
</organism>
<dbReference type="PANTHER" id="PTHR11953">
    <property type="entry name" value="EXOSOME COMPLEX COMPONENT"/>
    <property type="match status" value="1"/>
</dbReference>
<dbReference type="GO" id="GO:0016075">
    <property type="term" value="P:rRNA catabolic process"/>
    <property type="evidence" value="ECO:0007669"/>
    <property type="project" value="TreeGrafter"/>
</dbReference>
<dbReference type="GO" id="GO:0071051">
    <property type="term" value="P:poly(A)-dependent snoRNA 3'-end processing"/>
    <property type="evidence" value="ECO:0007669"/>
    <property type="project" value="TreeGrafter"/>
</dbReference>
<dbReference type="VEuPathDB" id="MicrosporidiaDB:VCUG_00261"/>
<evidence type="ECO:0000256" key="3">
    <source>
        <dbReference type="ARBA" id="ARBA00022552"/>
    </source>
</evidence>
<dbReference type="GO" id="GO:0034475">
    <property type="term" value="P:U4 snRNA 3'-end processing"/>
    <property type="evidence" value="ECO:0007669"/>
    <property type="project" value="TreeGrafter"/>
</dbReference>
<comment type="similarity">
    <text evidence="2">Belongs to the RNase PH family.</text>
</comment>
<name>L2GYP1_VAVCU</name>
<dbReference type="AlphaFoldDB" id="L2GYP1"/>
<evidence type="ECO:0000256" key="2">
    <source>
        <dbReference type="ARBA" id="ARBA00006678"/>
    </source>
</evidence>
<keyword evidence="3" id="KW-0698">rRNA processing</keyword>
<keyword evidence="5" id="KW-0539">Nucleus</keyword>
<accession>L2GYP1</accession>
<evidence type="ECO:0000256" key="5">
    <source>
        <dbReference type="ARBA" id="ARBA00023242"/>
    </source>
</evidence>
<gene>
    <name evidence="7" type="ORF">VCUG_00261</name>
</gene>
<dbReference type="GO" id="GO:0006364">
    <property type="term" value="P:rRNA processing"/>
    <property type="evidence" value="ECO:0007669"/>
    <property type="project" value="UniProtKB-KW"/>
</dbReference>
<dbReference type="EMBL" id="GL877406">
    <property type="protein sequence ID" value="ELA48220.2"/>
    <property type="molecule type" value="Genomic_DNA"/>
</dbReference>
<comment type="subcellular location">
    <subcellularLocation>
        <location evidence="1">Nucleus</location>
    </subcellularLocation>
</comment>
<dbReference type="GO" id="GO:0071028">
    <property type="term" value="P:nuclear mRNA surveillance"/>
    <property type="evidence" value="ECO:0007669"/>
    <property type="project" value="TreeGrafter"/>
</dbReference>
<dbReference type="HOGENOM" id="CLU_123986_0_0_1"/>
<dbReference type="InterPro" id="IPR020568">
    <property type="entry name" value="Ribosomal_Su5_D2-typ_SF"/>
</dbReference>
<feature type="domain" description="Exoribonuclease phosphorolytic" evidence="6">
    <location>
        <begin position="11"/>
        <end position="121"/>
    </location>
</feature>
<evidence type="ECO:0000256" key="4">
    <source>
        <dbReference type="ARBA" id="ARBA00022835"/>
    </source>
</evidence>
<protein>
    <recommendedName>
        <fullName evidence="6">Exoribonuclease phosphorolytic domain-containing protein</fullName>
    </recommendedName>
</protein>
<evidence type="ECO:0000313" key="8">
    <source>
        <dbReference type="Proteomes" id="UP000011081"/>
    </source>
</evidence>
<dbReference type="OrthoDB" id="2191718at2759"/>
<keyword evidence="8" id="KW-1185">Reference proteome</keyword>